<feature type="repeat" description="ANK" evidence="1">
    <location>
        <begin position="224"/>
        <end position="256"/>
    </location>
</feature>
<protein>
    <submittedName>
        <fullName evidence="2">Uncharacterized protein</fullName>
    </submittedName>
</protein>
<dbReference type="InterPro" id="IPR002110">
    <property type="entry name" value="Ankyrin_rpt"/>
</dbReference>
<dbReference type="Pfam" id="PF00023">
    <property type="entry name" value="Ank"/>
    <property type="match status" value="1"/>
</dbReference>
<proteinExistence type="predicted"/>
<evidence type="ECO:0000256" key="1">
    <source>
        <dbReference type="PROSITE-ProRule" id="PRU00023"/>
    </source>
</evidence>
<dbReference type="Pfam" id="PF12796">
    <property type="entry name" value="Ank_2"/>
    <property type="match status" value="1"/>
</dbReference>
<keyword evidence="1" id="KW-0040">ANK repeat</keyword>
<evidence type="ECO:0000313" key="2">
    <source>
        <dbReference type="EMBL" id="KPI89947.1"/>
    </source>
</evidence>
<sequence>MPAETHLSELCRGSDIDAITARLRQVAPLDESPASDNISSGSHPDRYGLWGYRDNDGRTAFHWAVALKNFDLARALMSPPYNSPALTEDEEWTTPFATACSVSAPVELLQEILDRCTAELAEYAVWKAKLFPPEVKPGEGYAVTAPESSSSTTDKGQGNVSFRSGVRGVLIPHDVTGELGVSAIVNSEDATGLTPLLFAAGRGHLDVVRFLVEHGADLNHQSDRGQSALHRAVYRGNIDLVEYLVTASQRKNGTNKAAQRRFMNLQDSHGDSALFYASMDNNEEIGSYLLRHGSDRELRNKNGKFFWEV</sequence>
<dbReference type="Gene3D" id="1.25.40.20">
    <property type="entry name" value="Ankyrin repeat-containing domain"/>
    <property type="match status" value="2"/>
</dbReference>
<name>A0A0N0P8U8_LEPSE</name>
<dbReference type="VEuPathDB" id="TriTrypDB:Lsey_0013_0120"/>
<dbReference type="PANTHER" id="PTHR24184">
    <property type="entry name" value="SI:CH211-189E2.2"/>
    <property type="match status" value="1"/>
</dbReference>
<comment type="caution">
    <text evidence="2">The sequence shown here is derived from an EMBL/GenBank/DDBJ whole genome shotgun (WGS) entry which is preliminary data.</text>
</comment>
<organism evidence="2 3">
    <name type="scientific">Leptomonas seymouri</name>
    <dbReference type="NCBI Taxonomy" id="5684"/>
    <lineage>
        <taxon>Eukaryota</taxon>
        <taxon>Discoba</taxon>
        <taxon>Euglenozoa</taxon>
        <taxon>Kinetoplastea</taxon>
        <taxon>Metakinetoplastina</taxon>
        <taxon>Trypanosomatida</taxon>
        <taxon>Trypanosomatidae</taxon>
        <taxon>Leishmaniinae</taxon>
        <taxon>Leptomonas</taxon>
    </lineage>
</organism>
<feature type="repeat" description="ANK" evidence="1">
    <location>
        <begin position="191"/>
        <end position="223"/>
    </location>
</feature>
<dbReference type="OrthoDB" id="1577640at2759"/>
<evidence type="ECO:0000313" key="3">
    <source>
        <dbReference type="Proteomes" id="UP000038009"/>
    </source>
</evidence>
<reference evidence="2 3" key="1">
    <citation type="journal article" date="2015" name="PLoS Pathog.">
        <title>Leptomonas seymouri: Adaptations to the Dixenous Life Cycle Analyzed by Genome Sequencing, Transcriptome Profiling and Co-infection with Leishmania donovani.</title>
        <authorList>
            <person name="Kraeva N."/>
            <person name="Butenko A."/>
            <person name="Hlavacova J."/>
            <person name="Kostygov A."/>
            <person name="Myskova J."/>
            <person name="Grybchuk D."/>
            <person name="Lestinova T."/>
            <person name="Votypka J."/>
            <person name="Volf P."/>
            <person name="Opperdoes F."/>
            <person name="Flegontov P."/>
            <person name="Lukes J."/>
            <person name="Yurchenko V."/>
        </authorList>
    </citation>
    <scope>NUCLEOTIDE SEQUENCE [LARGE SCALE GENOMIC DNA]</scope>
    <source>
        <strain evidence="2 3">ATCC 30220</strain>
    </source>
</reference>
<feature type="repeat" description="ANK" evidence="1">
    <location>
        <begin position="269"/>
        <end position="301"/>
    </location>
</feature>
<dbReference type="EMBL" id="LJSK01000013">
    <property type="protein sequence ID" value="KPI89947.1"/>
    <property type="molecule type" value="Genomic_DNA"/>
</dbReference>
<dbReference type="AlphaFoldDB" id="A0A0N0P8U8"/>
<accession>A0A0N0P8U8</accession>
<keyword evidence="3" id="KW-1185">Reference proteome</keyword>
<gene>
    <name evidence="2" type="ORF">ABL78_0915</name>
</gene>
<dbReference type="PROSITE" id="PS50088">
    <property type="entry name" value="ANK_REPEAT"/>
    <property type="match status" value="3"/>
</dbReference>
<dbReference type="PROSITE" id="PS50297">
    <property type="entry name" value="ANK_REP_REGION"/>
    <property type="match status" value="3"/>
</dbReference>
<dbReference type="SMART" id="SM00248">
    <property type="entry name" value="ANK"/>
    <property type="match status" value="4"/>
</dbReference>
<dbReference type="OMA" id="CLHRAVN"/>
<dbReference type="InterPro" id="IPR036770">
    <property type="entry name" value="Ankyrin_rpt-contain_sf"/>
</dbReference>
<dbReference type="SUPFAM" id="SSF48403">
    <property type="entry name" value="Ankyrin repeat"/>
    <property type="match status" value="1"/>
</dbReference>
<dbReference type="Proteomes" id="UP000038009">
    <property type="component" value="Unassembled WGS sequence"/>
</dbReference>
<dbReference type="PANTHER" id="PTHR24184:SF11">
    <property type="entry name" value="ANKYRIN REPEAT AND SOCS BOX CONTAINING 3"/>
    <property type="match status" value="1"/>
</dbReference>